<proteinExistence type="predicted"/>
<gene>
    <name evidence="3" type="ORF">SPHA_36225</name>
</gene>
<protein>
    <recommendedName>
        <fullName evidence="2">Helitron helicase-like domain-containing protein</fullName>
    </recommendedName>
</protein>
<dbReference type="InterPro" id="IPR025476">
    <property type="entry name" value="Helitron_helicase-like"/>
</dbReference>
<feature type="compositionally biased region" description="Basic and acidic residues" evidence="1">
    <location>
        <begin position="128"/>
        <end position="142"/>
    </location>
</feature>
<keyword evidence="4" id="KW-1185">Reference proteome</keyword>
<accession>A0A812CFT2</accession>
<dbReference type="PANTHER" id="PTHR45786">
    <property type="entry name" value="DNA BINDING PROTEIN-LIKE"/>
    <property type="match status" value="1"/>
</dbReference>
<sequence>MRLSQVAQGSALTQALQSQEEDATCLARKAAERTSLRSRFKNEQRLSMNAQAAVTASASRASEIHHQRLLPNVRNAAATAKSRAIETLNRKPSRQSRDAAATSIRAAETLLRRSVRNATNAATTARSRTAETFDRRLARQSRDAAATARSRESETELQRATRNAVATSAARNSEGPHTRANRLSRAATNMAAVHLSQIPQARRIRLDGDIQRLAAARIITCPSSSFWSFLAFNYDPGINLTTRDDINWAGKPTSLCCSSGKVRLPLLHEPPTPLRGLIDGSHPDSNHFLKIIRQYNSSQMTSFGAQVVREEGWMPNFKVQGQLYHRIRSLLPEETSTPKFLQMYFIADYNLQAETRIGNLPPSGRVPRRDVILLLQAMFHEVNSYIHSFKYALENAPFPSFSIVNDVDKRPHDGHGLCYNAPACNEVAATIHGEQDLTRDIVLKSRGVALRRISEIHRSYDALQYPLLFHYDDGYHFGIHLHIQGGQSTTSPRALSCKAFYSYRFMVRDGDFNLLHRCRELFHQFAVDMAAKMELERLCFIWNHQKQLCSDSYVHLRDSLRN</sequence>
<comment type="caution">
    <text evidence="3">The sequence shown here is derived from an EMBL/GenBank/DDBJ whole genome shotgun (WGS) entry which is preliminary data.</text>
</comment>
<dbReference type="Proteomes" id="UP000597762">
    <property type="component" value="Unassembled WGS sequence"/>
</dbReference>
<dbReference type="EMBL" id="CAHIKZ030001580">
    <property type="protein sequence ID" value="CAE1268681.1"/>
    <property type="molecule type" value="Genomic_DNA"/>
</dbReference>
<evidence type="ECO:0000313" key="3">
    <source>
        <dbReference type="EMBL" id="CAE1268681.1"/>
    </source>
</evidence>
<feature type="compositionally biased region" description="Basic and acidic residues" evidence="1">
    <location>
        <begin position="149"/>
        <end position="159"/>
    </location>
</feature>
<evidence type="ECO:0000313" key="4">
    <source>
        <dbReference type="Proteomes" id="UP000597762"/>
    </source>
</evidence>
<dbReference type="Pfam" id="PF14214">
    <property type="entry name" value="Helitron_like_N"/>
    <property type="match status" value="1"/>
</dbReference>
<reference evidence="3" key="1">
    <citation type="submission" date="2021-01" db="EMBL/GenBank/DDBJ databases">
        <authorList>
            <person name="Li R."/>
            <person name="Bekaert M."/>
        </authorList>
    </citation>
    <scope>NUCLEOTIDE SEQUENCE</scope>
    <source>
        <strain evidence="3">Farmed</strain>
    </source>
</reference>
<dbReference type="OrthoDB" id="6128111at2759"/>
<feature type="region of interest" description="Disordered" evidence="1">
    <location>
        <begin position="116"/>
        <end position="178"/>
    </location>
</feature>
<dbReference type="AlphaFoldDB" id="A0A812CFT2"/>
<feature type="domain" description="Helitron helicase-like" evidence="2">
    <location>
        <begin position="500"/>
        <end position="561"/>
    </location>
</feature>
<evidence type="ECO:0000259" key="2">
    <source>
        <dbReference type="Pfam" id="PF14214"/>
    </source>
</evidence>
<feature type="compositionally biased region" description="Polar residues" evidence="1">
    <location>
        <begin position="160"/>
        <end position="171"/>
    </location>
</feature>
<evidence type="ECO:0000256" key="1">
    <source>
        <dbReference type="SAM" id="MobiDB-lite"/>
    </source>
</evidence>
<dbReference type="PANTHER" id="PTHR45786:SF74">
    <property type="entry name" value="ATP-DEPENDENT DNA HELICASE"/>
    <property type="match status" value="1"/>
</dbReference>
<organism evidence="3 4">
    <name type="scientific">Acanthosepion pharaonis</name>
    <name type="common">Pharaoh cuttlefish</name>
    <name type="synonym">Sepia pharaonis</name>
    <dbReference type="NCBI Taxonomy" id="158019"/>
    <lineage>
        <taxon>Eukaryota</taxon>
        <taxon>Metazoa</taxon>
        <taxon>Spiralia</taxon>
        <taxon>Lophotrochozoa</taxon>
        <taxon>Mollusca</taxon>
        <taxon>Cephalopoda</taxon>
        <taxon>Coleoidea</taxon>
        <taxon>Decapodiformes</taxon>
        <taxon>Sepiida</taxon>
        <taxon>Sepiina</taxon>
        <taxon>Sepiidae</taxon>
        <taxon>Acanthosepion</taxon>
    </lineage>
</organism>
<feature type="compositionally biased region" description="Low complexity" evidence="1">
    <location>
        <begin position="116"/>
        <end position="127"/>
    </location>
</feature>
<name>A0A812CFT2_ACAPH</name>